<name>A0A166IFB3_9AGAM</name>
<feature type="non-terminal residue" evidence="1">
    <location>
        <position position="171"/>
    </location>
</feature>
<dbReference type="AlphaFoldDB" id="A0A166IFB3"/>
<dbReference type="EMBL" id="KV417561">
    <property type="protein sequence ID" value="KZP19755.1"/>
    <property type="molecule type" value="Genomic_DNA"/>
</dbReference>
<protein>
    <recommendedName>
        <fullName evidence="2">Thioester reductase (TE) domain-containing protein</fullName>
    </recommendedName>
</protein>
<organism evidence="1">
    <name type="scientific">Athelia psychrophila</name>
    <dbReference type="NCBI Taxonomy" id="1759441"/>
    <lineage>
        <taxon>Eukaryota</taxon>
        <taxon>Fungi</taxon>
        <taxon>Dikarya</taxon>
        <taxon>Basidiomycota</taxon>
        <taxon>Agaricomycotina</taxon>
        <taxon>Agaricomycetes</taxon>
        <taxon>Agaricomycetidae</taxon>
        <taxon>Atheliales</taxon>
        <taxon>Atheliaceae</taxon>
        <taxon>Athelia</taxon>
    </lineage>
</organism>
<reference evidence="1" key="1">
    <citation type="journal article" date="2016" name="Mol. Biol. Evol.">
        <title>Comparative Genomics of Early-Diverging Mushroom-Forming Fungi Provides Insights into the Origins of Lignocellulose Decay Capabilities.</title>
        <authorList>
            <person name="Nagy L.G."/>
            <person name="Riley R."/>
            <person name="Tritt A."/>
            <person name="Adam C."/>
            <person name="Daum C."/>
            <person name="Floudas D."/>
            <person name="Sun H."/>
            <person name="Yadav J.S."/>
            <person name="Pangilinan J."/>
            <person name="Larsson K.H."/>
            <person name="Matsuura K."/>
            <person name="Barry K."/>
            <person name="Labutti K."/>
            <person name="Kuo R."/>
            <person name="Ohm R.A."/>
            <person name="Bhattacharya S.S."/>
            <person name="Shirouzu T."/>
            <person name="Yoshinaga Y."/>
            <person name="Martin F.M."/>
            <person name="Grigoriev I.V."/>
            <person name="Hibbett D.S."/>
        </authorList>
    </citation>
    <scope>NUCLEOTIDE SEQUENCE [LARGE SCALE GENOMIC DNA]</scope>
    <source>
        <strain evidence="1">CBS 109695</strain>
    </source>
</reference>
<evidence type="ECO:0000313" key="1">
    <source>
        <dbReference type="EMBL" id="KZP19755.1"/>
    </source>
</evidence>
<proteinExistence type="predicted"/>
<gene>
    <name evidence="1" type="ORF">FIBSPDRAFT_743463</name>
</gene>
<dbReference type="Gene3D" id="3.40.50.720">
    <property type="entry name" value="NAD(P)-binding Rossmann-like Domain"/>
    <property type="match status" value="1"/>
</dbReference>
<sequence>IKSSLVLGGLPGAYGVASWLPMDVVSQVILDVALAAQSPSIAMNIVHPRPSSWSAIVGSISDALHTSGITAERLAILPFAEWFEQLERRARGANAEEMAKIPSVKILEFFRSMATADAAARESGRADSEGGITSCITHKSLAASPTMAEVQPIDQGDAQRWVNYWISKGYL</sequence>
<dbReference type="OrthoDB" id="429813at2759"/>
<accession>A0A166IFB3</accession>
<evidence type="ECO:0008006" key="2">
    <source>
        <dbReference type="Google" id="ProtNLM"/>
    </source>
</evidence>